<dbReference type="SUPFAM" id="SSF53335">
    <property type="entry name" value="S-adenosyl-L-methionine-dependent methyltransferases"/>
    <property type="match status" value="1"/>
</dbReference>
<proteinExistence type="predicted"/>
<sequence>MTQTEVLEYFRKKADDYDRVDEQVYWRLSDQLLWEALQDHVLPRLPQGGRLLDAGGGTGRWTHRLLRERRDLTCVLFDLSPDMTRHATAKAEQDGYLDRLSVVNGDLMEVADRLGGERFDLVISFHNVLGFVADPDEVLRQLVMLMAPGAQLALVLPNRYHAAFFNVHVGALDEAESALAEARGRFTPDMPVMHLFTPALLQQTLTALGLAVSVRSGFPAFIYPGYQETQIEGTSAGVSRSLADPLRYERVLRMERRARVEPDLAERGNNLFFVARREHVE</sequence>
<dbReference type="Proteomes" id="UP001500888">
    <property type="component" value="Unassembled WGS sequence"/>
</dbReference>
<comment type="caution">
    <text evidence="1">The sequence shown here is derived from an EMBL/GenBank/DDBJ whole genome shotgun (WGS) entry which is preliminary data.</text>
</comment>
<keyword evidence="2" id="KW-1185">Reference proteome</keyword>
<organism evidence="1 2">
    <name type="scientific">Sphaerisporangium flaviroseum</name>
    <dbReference type="NCBI Taxonomy" id="509199"/>
    <lineage>
        <taxon>Bacteria</taxon>
        <taxon>Bacillati</taxon>
        <taxon>Actinomycetota</taxon>
        <taxon>Actinomycetes</taxon>
        <taxon>Streptosporangiales</taxon>
        <taxon>Streptosporangiaceae</taxon>
        <taxon>Sphaerisporangium</taxon>
    </lineage>
</organism>
<name>A0ABP7J907_9ACTN</name>
<dbReference type="EMBL" id="BAAAZR010000039">
    <property type="protein sequence ID" value="GAA3836806.1"/>
    <property type="molecule type" value="Genomic_DNA"/>
</dbReference>
<dbReference type="RefSeq" id="WP_344950144.1">
    <property type="nucleotide sequence ID" value="NZ_BAAAZR010000039.1"/>
</dbReference>
<evidence type="ECO:0008006" key="3">
    <source>
        <dbReference type="Google" id="ProtNLM"/>
    </source>
</evidence>
<evidence type="ECO:0000313" key="1">
    <source>
        <dbReference type="EMBL" id="GAA3836806.1"/>
    </source>
</evidence>
<reference evidence="2" key="1">
    <citation type="journal article" date="2019" name="Int. J. Syst. Evol. Microbiol.">
        <title>The Global Catalogue of Microorganisms (GCM) 10K type strain sequencing project: providing services to taxonomists for standard genome sequencing and annotation.</title>
        <authorList>
            <consortium name="The Broad Institute Genomics Platform"/>
            <consortium name="The Broad Institute Genome Sequencing Center for Infectious Disease"/>
            <person name="Wu L."/>
            <person name="Ma J."/>
        </authorList>
    </citation>
    <scope>NUCLEOTIDE SEQUENCE [LARGE SCALE GENOMIC DNA]</scope>
    <source>
        <strain evidence="2">JCM 16908</strain>
    </source>
</reference>
<dbReference type="CDD" id="cd02440">
    <property type="entry name" value="AdoMet_MTases"/>
    <property type="match status" value="1"/>
</dbReference>
<dbReference type="InterPro" id="IPR029063">
    <property type="entry name" value="SAM-dependent_MTases_sf"/>
</dbReference>
<evidence type="ECO:0000313" key="2">
    <source>
        <dbReference type="Proteomes" id="UP001500888"/>
    </source>
</evidence>
<dbReference type="Gene3D" id="3.40.50.150">
    <property type="entry name" value="Vaccinia Virus protein VP39"/>
    <property type="match status" value="1"/>
</dbReference>
<protein>
    <recommendedName>
        <fullName evidence="3">Class I SAM-dependent methyltransferase</fullName>
    </recommendedName>
</protein>
<dbReference type="PANTHER" id="PTHR43861">
    <property type="entry name" value="TRANS-ACONITATE 2-METHYLTRANSFERASE-RELATED"/>
    <property type="match status" value="1"/>
</dbReference>
<gene>
    <name evidence="1" type="ORF">GCM10022226_68420</name>
</gene>
<dbReference type="Pfam" id="PF13489">
    <property type="entry name" value="Methyltransf_23"/>
    <property type="match status" value="1"/>
</dbReference>
<accession>A0ABP7J907</accession>